<accession>A0A7C9D237</accession>
<dbReference type="Pfam" id="PF23622">
    <property type="entry name" value="LRR_At1g61320_AtMIF1"/>
    <property type="match status" value="1"/>
</dbReference>
<dbReference type="InterPro" id="IPR055357">
    <property type="entry name" value="LRR_At1g61320_AtMIF1"/>
</dbReference>
<proteinExistence type="predicted"/>
<dbReference type="InterPro" id="IPR001810">
    <property type="entry name" value="F-box_dom"/>
</dbReference>
<name>A0A7C9D237_OPUST</name>
<dbReference type="Gene3D" id="1.20.1280.50">
    <property type="match status" value="1"/>
</dbReference>
<dbReference type="InterPro" id="IPR036047">
    <property type="entry name" value="F-box-like_dom_sf"/>
</dbReference>
<evidence type="ECO:0000313" key="2">
    <source>
        <dbReference type="EMBL" id="MBA4631227.1"/>
    </source>
</evidence>
<dbReference type="PANTHER" id="PTHR34145">
    <property type="entry name" value="OS02G0105600 PROTEIN"/>
    <property type="match status" value="1"/>
</dbReference>
<dbReference type="InterPro" id="IPR053772">
    <property type="entry name" value="At1g61320/At1g61330-like"/>
</dbReference>
<dbReference type="AlphaFoldDB" id="A0A7C9D237"/>
<reference evidence="2" key="2">
    <citation type="submission" date="2020-07" db="EMBL/GenBank/DDBJ databases">
        <authorList>
            <person name="Vera ALvarez R."/>
            <person name="Arias-Moreno D.M."/>
            <person name="Jimenez-Jacinto V."/>
            <person name="Jimenez-Bremont J.F."/>
            <person name="Swaminathan K."/>
            <person name="Moose S.P."/>
            <person name="Guerrero-Gonzalez M.L."/>
            <person name="Marino-Ramirez L."/>
            <person name="Landsman D."/>
            <person name="Rodriguez-Kessler M."/>
            <person name="Delgado-Sanchez P."/>
        </authorList>
    </citation>
    <scope>NUCLEOTIDE SEQUENCE</scope>
    <source>
        <tissue evidence="2">Cladode</tissue>
    </source>
</reference>
<organism evidence="2">
    <name type="scientific">Opuntia streptacantha</name>
    <name type="common">Prickly pear cactus</name>
    <name type="synonym">Opuntia cardona</name>
    <dbReference type="NCBI Taxonomy" id="393608"/>
    <lineage>
        <taxon>Eukaryota</taxon>
        <taxon>Viridiplantae</taxon>
        <taxon>Streptophyta</taxon>
        <taxon>Embryophyta</taxon>
        <taxon>Tracheophyta</taxon>
        <taxon>Spermatophyta</taxon>
        <taxon>Magnoliopsida</taxon>
        <taxon>eudicotyledons</taxon>
        <taxon>Gunneridae</taxon>
        <taxon>Pentapetalae</taxon>
        <taxon>Caryophyllales</taxon>
        <taxon>Cactineae</taxon>
        <taxon>Cactaceae</taxon>
        <taxon>Opuntioideae</taxon>
        <taxon>Opuntia</taxon>
    </lineage>
</organism>
<dbReference type="PANTHER" id="PTHR34145:SF68">
    <property type="entry name" value="FBD DOMAIN-CONTAINING PROTEIN"/>
    <property type="match status" value="1"/>
</dbReference>
<dbReference type="SUPFAM" id="SSF52047">
    <property type="entry name" value="RNI-like"/>
    <property type="match status" value="1"/>
</dbReference>
<sequence>MTPPISLACLLAGYQGSKNCKDIISSLADDILLLILSLLDLKEAARTSALSRRWRYLWSYLPGYYDFDVSATCWWKFRKIWDEQYLLNVRKFADYVNQVVSSSRAPRVHTFRVRIPLDSSYRADIHRWVNFAMGKSVKELELNLSCYAGVCPGAPLWLDSFSRYALYPSVHTLVSLSLVAVCVNDCLLESILINFPNLERLTMRNIYCQHCDLKVVGDSLKLRYLEISHCKDLRKLEISAKHLVSIIFRGHKEVVKFSYVPVLHEASFSETYAIHLIHNFHYISGFSSQLTKLALAINVIQGIADYPIEFPHFGNLKQLELSFHDKFDKSLLIFTNFIDACPVLHEFKLQRHLFQSASFFFPGGNENRPPNKVHSHLKTFEMVGFLAAEVDVELVLYLAKFAIVLEKVILYPFQPAKERILKKKTLHLLGALEEKAKQLKNELPARVQLQLL</sequence>
<reference evidence="2" key="1">
    <citation type="journal article" date="2013" name="J. Plant Res.">
        <title>Effect of fungi and light on seed germination of three Opuntia species from semiarid lands of central Mexico.</title>
        <authorList>
            <person name="Delgado-Sanchez P."/>
            <person name="Jimenez-Bremont J.F."/>
            <person name="Guerrero-Gonzalez Mde L."/>
            <person name="Flores J."/>
        </authorList>
    </citation>
    <scope>NUCLEOTIDE SEQUENCE</scope>
    <source>
        <tissue evidence="2">Cladode</tissue>
    </source>
</reference>
<dbReference type="SUPFAM" id="SSF81383">
    <property type="entry name" value="F-box domain"/>
    <property type="match status" value="1"/>
</dbReference>
<dbReference type="Gene3D" id="3.80.10.10">
    <property type="entry name" value="Ribonuclease Inhibitor"/>
    <property type="match status" value="1"/>
</dbReference>
<protein>
    <recommendedName>
        <fullName evidence="1">F-box domain-containing protein</fullName>
    </recommendedName>
</protein>
<evidence type="ECO:0000259" key="1">
    <source>
        <dbReference type="SMART" id="SM00256"/>
    </source>
</evidence>
<feature type="domain" description="F-box" evidence="1">
    <location>
        <begin position="27"/>
        <end position="69"/>
    </location>
</feature>
<dbReference type="Pfam" id="PF00646">
    <property type="entry name" value="F-box"/>
    <property type="match status" value="1"/>
</dbReference>
<dbReference type="SMART" id="SM00256">
    <property type="entry name" value="FBOX"/>
    <property type="match status" value="1"/>
</dbReference>
<dbReference type="InterPro" id="IPR032675">
    <property type="entry name" value="LRR_dom_sf"/>
</dbReference>
<dbReference type="EMBL" id="GISG01076947">
    <property type="protein sequence ID" value="MBA4631227.1"/>
    <property type="molecule type" value="Transcribed_RNA"/>
</dbReference>